<accession>A0A226DDQ5</accession>
<keyword evidence="5" id="KW-0346">Stress response</keyword>
<dbReference type="GO" id="GO:0042026">
    <property type="term" value="P:protein refolding"/>
    <property type="evidence" value="ECO:0007669"/>
    <property type="project" value="TreeGrafter"/>
</dbReference>
<dbReference type="AlphaFoldDB" id="A0A226DDQ5"/>
<dbReference type="PANTHER" id="PTHR45640">
    <property type="entry name" value="HEAT SHOCK PROTEIN HSP-12.2-RELATED"/>
    <property type="match status" value="1"/>
</dbReference>
<dbReference type="InterPro" id="IPR008978">
    <property type="entry name" value="HSP20-like_chaperone"/>
</dbReference>
<protein>
    <submittedName>
        <fullName evidence="5">Heat shock protein beta-1</fullName>
    </submittedName>
</protein>
<dbReference type="OrthoDB" id="1431247at2759"/>
<feature type="domain" description="SHSP" evidence="4">
    <location>
        <begin position="21"/>
        <end position="120"/>
    </location>
</feature>
<reference evidence="5 6" key="1">
    <citation type="submission" date="2015-12" db="EMBL/GenBank/DDBJ databases">
        <title>The genome of Folsomia candida.</title>
        <authorList>
            <person name="Faddeeva A."/>
            <person name="Derks M.F."/>
            <person name="Anvar Y."/>
            <person name="Smit S."/>
            <person name="Van Straalen N."/>
            <person name="Roelofs D."/>
        </authorList>
    </citation>
    <scope>NUCLEOTIDE SEQUENCE [LARGE SCALE GENOMIC DNA]</scope>
    <source>
        <strain evidence="5 6">VU population</strain>
        <tissue evidence="5">Whole body</tissue>
    </source>
</reference>
<dbReference type="Proteomes" id="UP000198287">
    <property type="component" value="Unassembled WGS sequence"/>
</dbReference>
<dbReference type="CDD" id="cd06526">
    <property type="entry name" value="metazoan_ACD"/>
    <property type="match status" value="1"/>
</dbReference>
<evidence type="ECO:0000256" key="3">
    <source>
        <dbReference type="SAM" id="MobiDB-lite"/>
    </source>
</evidence>
<dbReference type="GO" id="GO:0051082">
    <property type="term" value="F:unfolded protein binding"/>
    <property type="evidence" value="ECO:0007669"/>
    <property type="project" value="TreeGrafter"/>
</dbReference>
<name>A0A226DDQ5_FOLCA</name>
<dbReference type="InterPro" id="IPR002068">
    <property type="entry name" value="A-crystallin/Hsp20_dom"/>
</dbReference>
<dbReference type="PROSITE" id="PS01031">
    <property type="entry name" value="SHSP"/>
    <property type="match status" value="1"/>
</dbReference>
<evidence type="ECO:0000313" key="6">
    <source>
        <dbReference type="Proteomes" id="UP000198287"/>
    </source>
</evidence>
<evidence type="ECO:0000256" key="1">
    <source>
        <dbReference type="PROSITE-ProRule" id="PRU00285"/>
    </source>
</evidence>
<dbReference type="PRINTS" id="PR00299">
    <property type="entry name" value="ACRYSTALLIN"/>
</dbReference>
<sequence length="120" mass="13552">MSSSSSHYLTPQGPVPRERRRSTSAILSGLAEVTHARDKFMVEMSVENYTPDELSIRSEDGHVFVVGKNDKKNHPNESTLKSFNRKFKMPDGMDGTGLSWEICKDKVLTITVPRKQIEKT</sequence>
<gene>
    <name evidence="5" type="ORF">Fcan01_22158</name>
</gene>
<evidence type="ECO:0000313" key="5">
    <source>
        <dbReference type="EMBL" id="OXA43098.1"/>
    </source>
</evidence>
<dbReference type="PANTHER" id="PTHR45640:SF26">
    <property type="entry name" value="RE23625P"/>
    <property type="match status" value="1"/>
</dbReference>
<comment type="similarity">
    <text evidence="1 2">Belongs to the small heat shock protein (HSP20) family.</text>
</comment>
<feature type="region of interest" description="Disordered" evidence="3">
    <location>
        <begin position="1"/>
        <end position="22"/>
    </location>
</feature>
<comment type="caution">
    <text evidence="5">The sequence shown here is derived from an EMBL/GenBank/DDBJ whole genome shotgun (WGS) entry which is preliminary data.</text>
</comment>
<evidence type="ECO:0000259" key="4">
    <source>
        <dbReference type="PROSITE" id="PS01031"/>
    </source>
</evidence>
<dbReference type="SUPFAM" id="SSF49764">
    <property type="entry name" value="HSP20-like chaperones"/>
    <property type="match status" value="1"/>
</dbReference>
<dbReference type="InterPro" id="IPR001436">
    <property type="entry name" value="Alpha-crystallin/sHSP_animal"/>
</dbReference>
<dbReference type="EMBL" id="LNIX01000023">
    <property type="protein sequence ID" value="OXA43098.1"/>
    <property type="molecule type" value="Genomic_DNA"/>
</dbReference>
<dbReference type="GO" id="GO:0005737">
    <property type="term" value="C:cytoplasm"/>
    <property type="evidence" value="ECO:0007669"/>
    <property type="project" value="TreeGrafter"/>
</dbReference>
<dbReference type="GO" id="GO:0009408">
    <property type="term" value="P:response to heat"/>
    <property type="evidence" value="ECO:0007669"/>
    <property type="project" value="TreeGrafter"/>
</dbReference>
<dbReference type="Pfam" id="PF00011">
    <property type="entry name" value="HSP20"/>
    <property type="match status" value="1"/>
</dbReference>
<proteinExistence type="inferred from homology"/>
<evidence type="ECO:0000256" key="2">
    <source>
        <dbReference type="RuleBase" id="RU003616"/>
    </source>
</evidence>
<dbReference type="Gene3D" id="2.60.40.790">
    <property type="match status" value="1"/>
</dbReference>
<organism evidence="5 6">
    <name type="scientific">Folsomia candida</name>
    <name type="common">Springtail</name>
    <dbReference type="NCBI Taxonomy" id="158441"/>
    <lineage>
        <taxon>Eukaryota</taxon>
        <taxon>Metazoa</taxon>
        <taxon>Ecdysozoa</taxon>
        <taxon>Arthropoda</taxon>
        <taxon>Hexapoda</taxon>
        <taxon>Collembola</taxon>
        <taxon>Entomobryomorpha</taxon>
        <taxon>Isotomoidea</taxon>
        <taxon>Isotomidae</taxon>
        <taxon>Proisotominae</taxon>
        <taxon>Folsomia</taxon>
    </lineage>
</organism>
<dbReference type="GO" id="GO:0005634">
    <property type="term" value="C:nucleus"/>
    <property type="evidence" value="ECO:0007669"/>
    <property type="project" value="TreeGrafter"/>
</dbReference>
<keyword evidence="6" id="KW-1185">Reference proteome</keyword>